<comment type="caution">
    <text evidence="9">The sequence shown here is derived from an EMBL/GenBank/DDBJ whole genome shotgun (WGS) entry which is preliminary data.</text>
</comment>
<accession>S9V5G9</accession>
<dbReference type="PROSITE" id="PS00107">
    <property type="entry name" value="PROTEIN_KINASE_ATP"/>
    <property type="match status" value="1"/>
</dbReference>
<dbReference type="Proteomes" id="UP000015354">
    <property type="component" value="Unassembled WGS sequence"/>
</dbReference>
<dbReference type="FunFam" id="1.10.510.10:FF:000571">
    <property type="entry name" value="Maternal embryonic leucine zipper kinase"/>
    <property type="match status" value="1"/>
</dbReference>
<dbReference type="SUPFAM" id="SSF82615">
    <property type="entry name" value="Polo-box domain"/>
    <property type="match status" value="1"/>
</dbReference>
<dbReference type="InterPro" id="IPR011009">
    <property type="entry name" value="Kinase-like_dom_sf"/>
</dbReference>
<dbReference type="PANTHER" id="PTHR24345:SF0">
    <property type="entry name" value="CELL CYCLE SERINE_THREONINE-PROTEIN KINASE CDC5_MSD2"/>
    <property type="match status" value="1"/>
</dbReference>
<dbReference type="FunFam" id="3.30.200.20:FF:000042">
    <property type="entry name" value="Aurora kinase A"/>
    <property type="match status" value="1"/>
</dbReference>
<feature type="region of interest" description="Disordered" evidence="7">
    <location>
        <begin position="68"/>
        <end position="95"/>
    </location>
</feature>
<reference evidence="9 10" key="1">
    <citation type="journal article" date="2013" name="PLoS ONE">
        <title>Predicting the Proteins of Angomonas deanei, Strigomonas culicis and Their Respective Endosymbionts Reveals New Aspects of the Trypanosomatidae Family.</title>
        <authorList>
            <person name="Motta M.C."/>
            <person name="Martins A.C."/>
            <person name="de Souza S.S."/>
            <person name="Catta-Preta C.M."/>
            <person name="Silva R."/>
            <person name="Klein C.C."/>
            <person name="de Almeida L.G."/>
            <person name="de Lima Cunha O."/>
            <person name="Ciapina L.P."/>
            <person name="Brocchi M."/>
            <person name="Colabardini A.C."/>
            <person name="de Araujo Lima B."/>
            <person name="Machado C.R."/>
            <person name="de Almeida Soares C.M."/>
            <person name="Probst C.M."/>
            <person name="de Menezes C.B."/>
            <person name="Thompson C.E."/>
            <person name="Bartholomeu D.C."/>
            <person name="Gradia D.F."/>
            <person name="Pavoni D.P."/>
            <person name="Grisard E.C."/>
            <person name="Fantinatti-Garboggini F."/>
            <person name="Marchini F.K."/>
            <person name="Rodrigues-Luiz G.F."/>
            <person name="Wagner G."/>
            <person name="Goldman G.H."/>
            <person name="Fietto J.L."/>
            <person name="Elias M.C."/>
            <person name="Goldman M.H."/>
            <person name="Sagot M.F."/>
            <person name="Pereira M."/>
            <person name="Stoco P.H."/>
            <person name="de Mendonca-Neto R.P."/>
            <person name="Teixeira S.M."/>
            <person name="Maciel T.E."/>
            <person name="de Oliveira Mendes T.A."/>
            <person name="Urmenyi T.P."/>
            <person name="de Souza W."/>
            <person name="Schenkman S."/>
            <person name="de Vasconcelos A.T."/>
        </authorList>
    </citation>
    <scope>NUCLEOTIDE SEQUENCE [LARGE SCALE GENOMIC DNA]</scope>
</reference>
<dbReference type="PROSITE" id="PS50011">
    <property type="entry name" value="PROTEIN_KINASE_DOM"/>
    <property type="match status" value="1"/>
</dbReference>
<keyword evidence="2" id="KW-0808">Transferase</keyword>
<keyword evidence="4 9" id="KW-0418">Kinase</keyword>
<dbReference type="PANTHER" id="PTHR24345">
    <property type="entry name" value="SERINE/THREONINE-PROTEIN KINASE PLK"/>
    <property type="match status" value="1"/>
</dbReference>
<dbReference type="GO" id="GO:0005524">
    <property type="term" value="F:ATP binding"/>
    <property type="evidence" value="ECO:0007669"/>
    <property type="project" value="UniProtKB-UniRule"/>
</dbReference>
<dbReference type="OrthoDB" id="408964at2759"/>
<dbReference type="Gene3D" id="1.10.510.10">
    <property type="entry name" value="Transferase(Phosphotransferase) domain 1"/>
    <property type="match status" value="1"/>
</dbReference>
<dbReference type="InterPro" id="IPR000719">
    <property type="entry name" value="Prot_kinase_dom"/>
</dbReference>
<feature type="region of interest" description="Disordered" evidence="7">
    <location>
        <begin position="172"/>
        <end position="192"/>
    </location>
</feature>
<dbReference type="SMART" id="SM00220">
    <property type="entry name" value="S_TKc"/>
    <property type="match status" value="1"/>
</dbReference>
<name>S9V5G9_9TRYP</name>
<evidence type="ECO:0000256" key="6">
    <source>
        <dbReference type="PROSITE-ProRule" id="PRU10141"/>
    </source>
</evidence>
<evidence type="ECO:0000256" key="3">
    <source>
        <dbReference type="ARBA" id="ARBA00022741"/>
    </source>
</evidence>
<feature type="region of interest" description="Disordered" evidence="7">
    <location>
        <begin position="506"/>
        <end position="557"/>
    </location>
</feature>
<dbReference type="InterPro" id="IPR008271">
    <property type="entry name" value="Ser/Thr_kinase_AS"/>
</dbReference>
<dbReference type="AlphaFoldDB" id="S9V5G9"/>
<keyword evidence="1" id="KW-0723">Serine/threonine-protein kinase</keyword>
<evidence type="ECO:0000259" key="8">
    <source>
        <dbReference type="PROSITE" id="PS50011"/>
    </source>
</evidence>
<evidence type="ECO:0000313" key="9">
    <source>
        <dbReference type="EMBL" id="EPY22161.1"/>
    </source>
</evidence>
<dbReference type="InterPro" id="IPR017441">
    <property type="entry name" value="Protein_kinase_ATP_BS"/>
</dbReference>
<proteinExistence type="predicted"/>
<evidence type="ECO:0000256" key="5">
    <source>
        <dbReference type="ARBA" id="ARBA00022840"/>
    </source>
</evidence>
<protein>
    <submittedName>
        <fullName evidence="9">Serine/threonine-protein kinase</fullName>
    </submittedName>
</protein>
<dbReference type="GO" id="GO:0004674">
    <property type="term" value="F:protein serine/threonine kinase activity"/>
    <property type="evidence" value="ECO:0007669"/>
    <property type="project" value="UniProtKB-KW"/>
</dbReference>
<evidence type="ECO:0000313" key="10">
    <source>
        <dbReference type="Proteomes" id="UP000015354"/>
    </source>
</evidence>
<dbReference type="Pfam" id="PF00069">
    <property type="entry name" value="Pkinase"/>
    <property type="match status" value="1"/>
</dbReference>
<dbReference type="PROSITE" id="PS00108">
    <property type="entry name" value="PROTEIN_KINASE_ST"/>
    <property type="match status" value="1"/>
</dbReference>
<evidence type="ECO:0000256" key="2">
    <source>
        <dbReference type="ARBA" id="ARBA00022679"/>
    </source>
</evidence>
<gene>
    <name evidence="9" type="ORF">STCU_08318</name>
</gene>
<evidence type="ECO:0000256" key="7">
    <source>
        <dbReference type="SAM" id="MobiDB-lite"/>
    </source>
</evidence>
<dbReference type="EMBL" id="ATMH01008318">
    <property type="protein sequence ID" value="EPY22161.1"/>
    <property type="molecule type" value="Genomic_DNA"/>
</dbReference>
<evidence type="ECO:0000256" key="4">
    <source>
        <dbReference type="ARBA" id="ARBA00022777"/>
    </source>
</evidence>
<evidence type="ECO:0000256" key="1">
    <source>
        <dbReference type="ARBA" id="ARBA00022527"/>
    </source>
</evidence>
<feature type="binding site" evidence="6">
    <location>
        <position position="247"/>
    </location>
    <ligand>
        <name>ATP</name>
        <dbReference type="ChEBI" id="CHEBI:30616"/>
    </ligand>
</feature>
<organism evidence="9 10">
    <name type="scientific">Strigomonas culicis</name>
    <dbReference type="NCBI Taxonomy" id="28005"/>
    <lineage>
        <taxon>Eukaryota</taxon>
        <taxon>Discoba</taxon>
        <taxon>Euglenozoa</taxon>
        <taxon>Kinetoplastea</taxon>
        <taxon>Metakinetoplastina</taxon>
        <taxon>Trypanosomatida</taxon>
        <taxon>Trypanosomatidae</taxon>
        <taxon>Strigomonadinae</taxon>
        <taxon>Strigomonas</taxon>
    </lineage>
</organism>
<sequence>MFVLVNENSSFFRSLLFGFVSCCFRIEERGLPPQKKSCFSSFFFCTIIYIYNAEKFFTSIDPTNYGKQSPLSTIHENNRASTGGLSPTSGESPKLQSGYQRYGLAQYTLTPPPPYPRRNMFDNDANAVGSFRASGANNTVYGSPSPDNEQRFAPTPFQSRPLSAHVHRSAVEQTEAGPRASSTVAVSPPPLPRRGSFGIEGSTVNETDAANHTVLTRYRCGKLLGAGGFASVYEFVDQSTNIVYACKVIDRSKQTSASMKNIQMEINIHKALRHPNIIQFVKSFYDDLYVYILMERCADKNLMEISSARKTLTVPEVQHIISQLCNAVEYMHSNRIVHRDIKLGNVLLDNAGNVKLGDFGFANTVGKEKKTRMCGTPNYMAPEILLCTETKKGYSFEVDIWSIGVILYILTCGVPPFQRENVDQVYAKIKQVDFSIPDWVSPPCSDLIRRLLQLEPSARPTPSQIRTSSFMQGYAGGALAQDHLVTCAPATTVATAVSTLSGKHRGAALGGDGAGRQGPPASSPIVEPSPDALSPVQGGSHKRSSASRSGGKHTPPPPSVFVRRFVFYGKYGYGLALCTPTNHLYGTLLNDNTKMLLDASAGTVCYYDRLCYSAVDNTHGRVRCFSDNAHLFRCDETNTHLCSEPGHPQATEQVLAGAKKKLAITNFFIPFLCSGLNRSGLADPNMTQRRSVLKPTVFANASNLFPDAYRTTVAVDVYVKEVVVDSYAKLCPSSNLEADMDLFAVRFSDSSFQVHVQCGSDYPECMAPRTESALVQPNTPWALDIVTYGNGHILFGFETEHTLFYQVVCGPDDGTIVSGGKRFSARKSTSSHMELFFSTHLLAVIKEILTRVKCTAPCLDCFIS</sequence>
<keyword evidence="5 6" id="KW-0067">ATP-binding</keyword>
<dbReference type="SUPFAM" id="SSF56112">
    <property type="entry name" value="Protein kinase-like (PK-like)"/>
    <property type="match status" value="1"/>
</dbReference>
<dbReference type="GO" id="GO:0005634">
    <property type="term" value="C:nucleus"/>
    <property type="evidence" value="ECO:0007669"/>
    <property type="project" value="TreeGrafter"/>
</dbReference>
<keyword evidence="10" id="KW-1185">Reference proteome</keyword>
<keyword evidence="3 6" id="KW-0547">Nucleotide-binding</keyword>
<feature type="domain" description="Protein kinase" evidence="8">
    <location>
        <begin position="218"/>
        <end position="471"/>
    </location>
</feature>